<proteinExistence type="inferred from homology"/>
<evidence type="ECO:0000256" key="3">
    <source>
        <dbReference type="SAM" id="MobiDB-lite"/>
    </source>
</evidence>
<feature type="transmembrane region" description="Helical" evidence="4">
    <location>
        <begin position="563"/>
        <end position="583"/>
    </location>
</feature>
<sequence>MEYWAGDTQPSVRSCVSEQTVSSVPARRRTTRSTTAATHAEGVADALSAVRVYRENTTIVDREEKVLLAQLEGNEALPSSRSAKSHLGERSSWGSSTNGRYSRLGDMEAGAIAEVDEALCEGCVPTDHSWVWPSMARLRGVLLNELQVVLLVMPLVAIVNADVNADVNALSHPSRGAAGADSVTAASVDVRGARLRVTFSKIIPIFLMARAVSLAFEAVARTVLLFRGQFTSTSLACKASYGWPSTAILFCIFLSSVPIWFLYGASQEQEPTELAEETTPGEVECAFGCPFGGLMQWLWKPTRHAKGIHVWAGIGKLPRFWPLIAWLFFAAVSRILLEVLVQSYVNSLTENRFATRALETHQAQQVLRKIVSAARDAEHAKRQANKAAAAARLQGFWRSKSVRKIPGIPGAAGAPQASQEVLPGKGAVTDNRWDGFMYQLQALKGAMVFGAGFEDAANVEQTRRRARRVFVSLCQHPHLLVDGADADHEPCISRSRLLQWANLMPAGQGDPGSAGLSAGEAQLFQPSDELLNEAIFVSGVERLYKDSRLLTASVASSSRINMLLYASTWYLWALANAIAFGVVWEKERIALWVIPSISVLGGVVVILGRAPTDILSGAIYALYHRPFDIGDRVTLAQPGCNPVLYPMLVKEIDGLRTHFITASCELLLVENHALRTMSVVNLSRSPATCLRVPVQVPASTPASQMTDLVDAVKQYCAEAVVDWLPGGCEAQFASTDFAQGHMNLNLWVTCRHPPADVSAVYGARSALLLFVHAYMESSGIEYVKPLAPLQMRESGSGQQLFEPQPLSTRNSGGGRTPLQEGRYNAEHSASWWSRAPDAA</sequence>
<gene>
    <name evidence="5" type="ORF">EHUX00137_LOCUS27108</name>
</gene>
<evidence type="ECO:0000256" key="1">
    <source>
        <dbReference type="ARBA" id="ARBA00004141"/>
    </source>
</evidence>
<keyword evidence="4" id="KW-1133">Transmembrane helix</keyword>
<feature type="region of interest" description="Disordered" evidence="3">
    <location>
        <begin position="78"/>
        <end position="99"/>
    </location>
</feature>
<dbReference type="GO" id="GO:0008381">
    <property type="term" value="F:mechanosensitive monoatomic ion channel activity"/>
    <property type="evidence" value="ECO:0007669"/>
    <property type="project" value="TreeGrafter"/>
</dbReference>
<evidence type="ECO:0008006" key="6">
    <source>
        <dbReference type="Google" id="ProtNLM"/>
    </source>
</evidence>
<keyword evidence="4" id="KW-0812">Transmembrane</keyword>
<feature type="compositionally biased region" description="Polar residues" evidence="3">
    <location>
        <begin position="794"/>
        <end position="810"/>
    </location>
</feature>
<dbReference type="EMBL" id="HBIR01034789">
    <property type="protein sequence ID" value="CAE0565271.1"/>
    <property type="molecule type" value="Transcribed_RNA"/>
</dbReference>
<organism evidence="5">
    <name type="scientific">Emiliania huxleyi</name>
    <name type="common">Coccolithophore</name>
    <name type="synonym">Pontosphaera huxleyi</name>
    <dbReference type="NCBI Taxonomy" id="2903"/>
    <lineage>
        <taxon>Eukaryota</taxon>
        <taxon>Haptista</taxon>
        <taxon>Haptophyta</taxon>
        <taxon>Prymnesiophyceae</taxon>
        <taxon>Isochrysidales</taxon>
        <taxon>Noelaerhabdaceae</taxon>
        <taxon>Emiliania</taxon>
    </lineage>
</organism>
<name>A0A7S3WLM6_EMIHU</name>
<evidence type="ECO:0000256" key="4">
    <source>
        <dbReference type="SAM" id="Phobius"/>
    </source>
</evidence>
<dbReference type="GO" id="GO:0006820">
    <property type="term" value="P:monoatomic anion transport"/>
    <property type="evidence" value="ECO:0007669"/>
    <property type="project" value="TreeGrafter"/>
</dbReference>
<protein>
    <recommendedName>
        <fullName evidence="6">Mechanosensitive ion channel</fullName>
    </recommendedName>
</protein>
<keyword evidence="4" id="KW-0472">Membrane</keyword>
<dbReference type="PANTHER" id="PTHR31618:SF1">
    <property type="entry name" value="EF-HAND DOMAIN-CONTAINING PROTEIN"/>
    <property type="match status" value="1"/>
</dbReference>
<dbReference type="PANTHER" id="PTHR31618">
    <property type="entry name" value="MECHANOSENSITIVE ION CHANNEL PROTEIN 5"/>
    <property type="match status" value="1"/>
</dbReference>
<evidence type="ECO:0000313" key="5">
    <source>
        <dbReference type="EMBL" id="CAE0565271.1"/>
    </source>
</evidence>
<feature type="region of interest" description="Disordered" evidence="3">
    <location>
        <begin position="794"/>
        <end position="839"/>
    </location>
</feature>
<evidence type="ECO:0000256" key="2">
    <source>
        <dbReference type="ARBA" id="ARBA00008017"/>
    </source>
</evidence>
<dbReference type="AlphaFoldDB" id="A0A7S3WLM6"/>
<reference evidence="5" key="1">
    <citation type="submission" date="2021-01" db="EMBL/GenBank/DDBJ databases">
        <authorList>
            <person name="Corre E."/>
            <person name="Pelletier E."/>
            <person name="Niang G."/>
            <person name="Scheremetjew M."/>
            <person name="Finn R."/>
            <person name="Kale V."/>
            <person name="Holt S."/>
            <person name="Cochrane G."/>
            <person name="Meng A."/>
            <person name="Brown T."/>
            <person name="Cohen L."/>
        </authorList>
    </citation>
    <scope>NUCLEOTIDE SEQUENCE</scope>
    <source>
        <strain evidence="5">379</strain>
    </source>
</reference>
<dbReference type="InterPro" id="IPR016688">
    <property type="entry name" value="MscS-like_plants/fungi"/>
</dbReference>
<comment type="similarity">
    <text evidence="2">Belongs to the MscS (TC 1.A.23) family.</text>
</comment>
<accession>A0A7S3WLM6</accession>
<comment type="subcellular location">
    <subcellularLocation>
        <location evidence="1">Membrane</location>
        <topology evidence="1">Multi-pass membrane protein</topology>
    </subcellularLocation>
</comment>
<feature type="transmembrane region" description="Helical" evidence="4">
    <location>
        <begin position="589"/>
        <end position="607"/>
    </location>
</feature>
<dbReference type="GO" id="GO:0005886">
    <property type="term" value="C:plasma membrane"/>
    <property type="evidence" value="ECO:0007669"/>
    <property type="project" value="TreeGrafter"/>
</dbReference>